<dbReference type="EMBL" id="FMXM01000010">
    <property type="protein sequence ID" value="SDA84608.1"/>
    <property type="molecule type" value="Genomic_DNA"/>
</dbReference>
<sequence>MSAFVVPHVASNAHHGKLGRRRSRCFLQTAFASTLVCATLLSSGSGWAGQAEVDATYKDVERTLGSVPSFLHQVSKAALPGAWAEVKALQFSSETALPPKVKALISLAVSAQIPCQYCIWEDTESAKQAGATQDEIEEAVAIAALSRHWSTIFNGMQVDFETFKKDLGGEAQAAAPAK</sequence>
<evidence type="ECO:0000313" key="2">
    <source>
        <dbReference type="EMBL" id="SDA84608.1"/>
    </source>
</evidence>
<dbReference type="PANTHER" id="PTHR33930">
    <property type="entry name" value="ALKYL HYDROPEROXIDE REDUCTASE AHPD"/>
    <property type="match status" value="1"/>
</dbReference>
<dbReference type="InterPro" id="IPR003779">
    <property type="entry name" value="CMD-like"/>
</dbReference>
<accession>A0A1G5YPF5</accession>
<feature type="domain" description="Carboxymuconolactone decarboxylase-like" evidence="1">
    <location>
        <begin position="80"/>
        <end position="155"/>
    </location>
</feature>
<dbReference type="RefSeq" id="WP_091580007.1">
    <property type="nucleotide sequence ID" value="NZ_FMXM01000010.1"/>
</dbReference>
<dbReference type="InterPro" id="IPR029032">
    <property type="entry name" value="AhpD-like"/>
</dbReference>
<protein>
    <submittedName>
        <fullName evidence="2">Alkylhydroperoxidase AhpD family core domain-containing protein</fullName>
    </submittedName>
</protein>
<dbReference type="InterPro" id="IPR004675">
    <property type="entry name" value="AhpD_core"/>
</dbReference>
<dbReference type="OrthoDB" id="7355375at2"/>
<dbReference type="GO" id="GO:0051920">
    <property type="term" value="F:peroxiredoxin activity"/>
    <property type="evidence" value="ECO:0007669"/>
    <property type="project" value="InterPro"/>
</dbReference>
<dbReference type="AlphaFoldDB" id="A0A1G5YPF5"/>
<keyword evidence="2" id="KW-0575">Peroxidase</keyword>
<dbReference type="Gene3D" id="1.20.1290.10">
    <property type="entry name" value="AhpD-like"/>
    <property type="match status" value="1"/>
</dbReference>
<proteinExistence type="predicted"/>
<name>A0A1G5YPF5_9HYPH</name>
<evidence type="ECO:0000259" key="1">
    <source>
        <dbReference type="Pfam" id="PF02627"/>
    </source>
</evidence>
<dbReference type="SUPFAM" id="SSF69118">
    <property type="entry name" value="AhpD-like"/>
    <property type="match status" value="1"/>
</dbReference>
<keyword evidence="2" id="KW-0560">Oxidoreductase</keyword>
<dbReference type="Pfam" id="PF02627">
    <property type="entry name" value="CMD"/>
    <property type="match status" value="1"/>
</dbReference>
<dbReference type="STRING" id="1165689.SAMN02927914_03601"/>
<dbReference type="Proteomes" id="UP000198588">
    <property type="component" value="Unassembled WGS sequence"/>
</dbReference>
<organism evidence="2 3">
    <name type="scientific">Mesorhizobium qingshengii</name>
    <dbReference type="NCBI Taxonomy" id="1165689"/>
    <lineage>
        <taxon>Bacteria</taxon>
        <taxon>Pseudomonadati</taxon>
        <taxon>Pseudomonadota</taxon>
        <taxon>Alphaproteobacteria</taxon>
        <taxon>Hyphomicrobiales</taxon>
        <taxon>Phyllobacteriaceae</taxon>
        <taxon>Mesorhizobium</taxon>
    </lineage>
</organism>
<gene>
    <name evidence="2" type="ORF">SAMN02927914_03601</name>
</gene>
<dbReference type="PANTHER" id="PTHR33930:SF2">
    <property type="entry name" value="BLR3452 PROTEIN"/>
    <property type="match status" value="1"/>
</dbReference>
<evidence type="ECO:0000313" key="3">
    <source>
        <dbReference type="Proteomes" id="UP000198588"/>
    </source>
</evidence>
<dbReference type="NCBIfam" id="TIGR00778">
    <property type="entry name" value="ahpD_dom"/>
    <property type="match status" value="1"/>
</dbReference>
<reference evidence="2 3" key="1">
    <citation type="submission" date="2016-10" db="EMBL/GenBank/DDBJ databases">
        <authorList>
            <person name="de Groot N.N."/>
        </authorList>
    </citation>
    <scope>NUCLEOTIDE SEQUENCE [LARGE SCALE GENOMIC DNA]</scope>
    <source>
        <strain evidence="2 3">CGMCC 1.12097</strain>
    </source>
</reference>